<feature type="transmembrane region" description="Helical" evidence="11">
    <location>
        <begin position="326"/>
        <end position="347"/>
    </location>
</feature>
<dbReference type="PROSITE" id="PS00217">
    <property type="entry name" value="SUGAR_TRANSPORT_2"/>
    <property type="match status" value="1"/>
</dbReference>
<evidence type="ECO:0000256" key="3">
    <source>
        <dbReference type="ARBA" id="ARBA00022448"/>
    </source>
</evidence>
<evidence type="ECO:0000256" key="2">
    <source>
        <dbReference type="ARBA" id="ARBA00010992"/>
    </source>
</evidence>
<feature type="transmembrane region" description="Helical" evidence="11">
    <location>
        <begin position="209"/>
        <end position="228"/>
    </location>
</feature>
<feature type="transmembrane region" description="Helical" evidence="11">
    <location>
        <begin position="113"/>
        <end position="132"/>
    </location>
</feature>
<keyword evidence="5" id="KW-0762">Sugar transport</keyword>
<feature type="transmembrane region" description="Helical" evidence="11">
    <location>
        <begin position="138"/>
        <end position="159"/>
    </location>
</feature>
<dbReference type="PROSITE" id="PS00216">
    <property type="entry name" value="SUGAR_TRANSPORT_1"/>
    <property type="match status" value="2"/>
</dbReference>
<feature type="transmembrane region" description="Helical" evidence="11">
    <location>
        <begin position="354"/>
        <end position="375"/>
    </location>
</feature>
<keyword evidence="7 11" id="KW-1133">Transmembrane helix</keyword>
<name>A0A2M9HEX4_9BIFI</name>
<dbReference type="SUPFAM" id="SSF103473">
    <property type="entry name" value="MFS general substrate transporter"/>
    <property type="match status" value="1"/>
</dbReference>
<evidence type="ECO:0000256" key="4">
    <source>
        <dbReference type="ARBA" id="ARBA00022475"/>
    </source>
</evidence>
<evidence type="ECO:0000256" key="8">
    <source>
        <dbReference type="ARBA" id="ARBA00023136"/>
    </source>
</evidence>
<dbReference type="GO" id="GO:0005886">
    <property type="term" value="C:plasma membrane"/>
    <property type="evidence" value="ECO:0007669"/>
    <property type="project" value="UniProtKB-SubCell"/>
</dbReference>
<protein>
    <submittedName>
        <fullName evidence="13">Arabinose-proton symporter</fullName>
    </submittedName>
</protein>
<dbReference type="Gene3D" id="1.20.1250.20">
    <property type="entry name" value="MFS general substrate transporter like domains"/>
    <property type="match status" value="1"/>
</dbReference>
<evidence type="ECO:0000256" key="5">
    <source>
        <dbReference type="ARBA" id="ARBA00022597"/>
    </source>
</evidence>
<evidence type="ECO:0000256" key="7">
    <source>
        <dbReference type="ARBA" id="ARBA00022989"/>
    </source>
</evidence>
<comment type="caution">
    <text evidence="13">The sequence shown here is derived from an EMBL/GenBank/DDBJ whole genome shotgun (WGS) entry which is preliminary data.</text>
</comment>
<dbReference type="RefSeq" id="WP_100512777.1">
    <property type="nucleotide sequence ID" value="NZ_PEBK01000004.1"/>
</dbReference>
<evidence type="ECO:0000256" key="6">
    <source>
        <dbReference type="ARBA" id="ARBA00022692"/>
    </source>
</evidence>
<evidence type="ECO:0000256" key="1">
    <source>
        <dbReference type="ARBA" id="ARBA00004651"/>
    </source>
</evidence>
<dbReference type="InterPro" id="IPR036259">
    <property type="entry name" value="MFS_trans_sf"/>
</dbReference>
<feature type="region of interest" description="Disordered" evidence="10">
    <location>
        <begin position="1"/>
        <end position="35"/>
    </location>
</feature>
<keyword evidence="3 9" id="KW-0813">Transport</keyword>
<evidence type="ECO:0000313" key="14">
    <source>
        <dbReference type="Proteomes" id="UP000231451"/>
    </source>
</evidence>
<comment type="similarity">
    <text evidence="2 9">Belongs to the major facilitator superfamily. Sugar transporter (TC 2.A.1.1) family.</text>
</comment>
<feature type="transmembrane region" description="Helical" evidence="11">
    <location>
        <begin position="448"/>
        <end position="467"/>
    </location>
</feature>
<dbReference type="InterPro" id="IPR005829">
    <property type="entry name" value="Sugar_transporter_CS"/>
</dbReference>
<dbReference type="PRINTS" id="PR00171">
    <property type="entry name" value="SUGRTRNSPORT"/>
</dbReference>
<feature type="transmembrane region" description="Helical" evidence="11">
    <location>
        <begin position="171"/>
        <end position="189"/>
    </location>
</feature>
<dbReference type="PANTHER" id="PTHR48020:SF12">
    <property type="entry name" value="PROTON MYO-INOSITOL COTRANSPORTER"/>
    <property type="match status" value="1"/>
</dbReference>
<feature type="transmembrane region" description="Helical" evidence="11">
    <location>
        <begin position="84"/>
        <end position="104"/>
    </location>
</feature>
<keyword evidence="4" id="KW-1003">Cell membrane</keyword>
<feature type="transmembrane region" description="Helical" evidence="11">
    <location>
        <begin position="381"/>
        <end position="405"/>
    </location>
</feature>
<feature type="transmembrane region" description="Helical" evidence="11">
    <location>
        <begin position="43"/>
        <end position="72"/>
    </location>
</feature>
<comment type="subcellular location">
    <subcellularLocation>
        <location evidence="1">Cell membrane</location>
        <topology evidence="1">Multi-pass membrane protein</topology>
    </subcellularLocation>
</comment>
<evidence type="ECO:0000259" key="12">
    <source>
        <dbReference type="PROSITE" id="PS50850"/>
    </source>
</evidence>
<proteinExistence type="inferred from homology"/>
<dbReference type="PANTHER" id="PTHR48020">
    <property type="entry name" value="PROTON MYO-INOSITOL COTRANSPORTER"/>
    <property type="match status" value="1"/>
</dbReference>
<dbReference type="InterPro" id="IPR003663">
    <property type="entry name" value="Sugar/inositol_transpt"/>
</dbReference>
<dbReference type="AlphaFoldDB" id="A0A2M9HEX4"/>
<evidence type="ECO:0000256" key="10">
    <source>
        <dbReference type="SAM" id="MobiDB-lite"/>
    </source>
</evidence>
<dbReference type="Proteomes" id="UP000231451">
    <property type="component" value="Unassembled WGS sequence"/>
</dbReference>
<organism evidence="13 14">
    <name type="scientific">Bifidobacterium simiarum</name>
    <dbReference type="NCBI Taxonomy" id="2045441"/>
    <lineage>
        <taxon>Bacteria</taxon>
        <taxon>Bacillati</taxon>
        <taxon>Actinomycetota</taxon>
        <taxon>Actinomycetes</taxon>
        <taxon>Bifidobacteriales</taxon>
        <taxon>Bifidobacteriaceae</taxon>
        <taxon>Bifidobacterium</taxon>
    </lineage>
</organism>
<dbReference type="OrthoDB" id="9787026at2"/>
<feature type="transmembrane region" description="Helical" evidence="11">
    <location>
        <begin position="417"/>
        <end position="436"/>
    </location>
</feature>
<dbReference type="InterPro" id="IPR020846">
    <property type="entry name" value="MFS_dom"/>
</dbReference>
<dbReference type="InterPro" id="IPR050814">
    <property type="entry name" value="Myo-inositol_Transporter"/>
</dbReference>
<feature type="compositionally biased region" description="Low complexity" evidence="10">
    <location>
        <begin position="16"/>
        <end position="35"/>
    </location>
</feature>
<accession>A0A2M9HEX4</accession>
<keyword evidence="6 11" id="KW-0812">Transmembrane</keyword>
<keyword evidence="8 11" id="KW-0472">Membrane</keyword>
<evidence type="ECO:0000256" key="9">
    <source>
        <dbReference type="RuleBase" id="RU003346"/>
    </source>
</evidence>
<feature type="transmembrane region" description="Helical" evidence="11">
    <location>
        <begin position="287"/>
        <end position="306"/>
    </location>
</feature>
<evidence type="ECO:0000256" key="11">
    <source>
        <dbReference type="SAM" id="Phobius"/>
    </source>
</evidence>
<dbReference type="FunFam" id="1.20.1250.20:FF:000218">
    <property type="entry name" value="facilitated trehalose transporter Tret1"/>
    <property type="match status" value="1"/>
</dbReference>
<dbReference type="GO" id="GO:0022857">
    <property type="term" value="F:transmembrane transporter activity"/>
    <property type="evidence" value="ECO:0007669"/>
    <property type="project" value="InterPro"/>
</dbReference>
<dbReference type="PROSITE" id="PS50850">
    <property type="entry name" value="MFS"/>
    <property type="match status" value="1"/>
</dbReference>
<dbReference type="Pfam" id="PF00083">
    <property type="entry name" value="Sugar_tr"/>
    <property type="match status" value="1"/>
</dbReference>
<sequence length="486" mass="51804">MSASPNAVAGDGSNRQSQSSASTQSATTTQGSTQSTTQGSMKYVVILALSAGMAGLLYGYDAVSISGAIGFLQELYDLTPAHEGLIVSSIFIGGVVGVGVSGFLSDRIGRRKVMMFGALFFFIAGLFAAFTQSPEQLIAARIIGGLGIGLSSSISITYVTECAPAKWRGTLSSMYQFLCIIGIFLTNIINFCIAQSGSHAWGVSTGWRWVLGIGAAPALVLFVFMLLAPESPRFLMQSGKQEQGFKILERINGTEGAREEAKAIEASIKLDQSGSFSELFGPGLRKALMVGIFLAVFNQAVGQNTISFYGPTIFRNAGFGGNSEFLASTMVGGVELVFTVVGMVLIDRAGRKPLMLWGTALMAAFAIAMALTFMFNAPGVLVVVFACGFIAAFAFSMGPVTWVMIPELFPTHLRGRASGLCSVFIWGTAWLVGQFTPMMFAGWGGQGMFLFFAALDIIGFLGVRFLVPETKGKRLEEIEEFFRPTK</sequence>
<feature type="domain" description="Major facilitator superfamily (MFS) profile" evidence="12">
    <location>
        <begin position="47"/>
        <end position="471"/>
    </location>
</feature>
<dbReference type="InterPro" id="IPR005828">
    <property type="entry name" value="MFS_sugar_transport-like"/>
</dbReference>
<dbReference type="NCBIfam" id="TIGR00879">
    <property type="entry name" value="SP"/>
    <property type="match status" value="1"/>
</dbReference>
<evidence type="ECO:0000313" key="13">
    <source>
        <dbReference type="EMBL" id="PJM75359.1"/>
    </source>
</evidence>
<reference evidence="13 14" key="1">
    <citation type="submission" date="2017-10" db="EMBL/GenBank/DDBJ databases">
        <title>Draft genome sequences of strains TRE 1, TRE 9, TRE H and TRI 7, isolated from tamarins, belonging to four potential novel Bifidobacterium species.</title>
        <authorList>
            <person name="Mattarelli P."/>
            <person name="Modesto M."/>
            <person name="Puglisi E."/>
            <person name="Morelli L."/>
            <person name="Spezio C."/>
            <person name="Bonetti A."/>
            <person name="Sandri C."/>
        </authorList>
    </citation>
    <scope>NUCLEOTIDE SEQUENCE [LARGE SCALE GENOMIC DNA]</scope>
    <source>
        <strain evidence="14">TRI7</strain>
    </source>
</reference>
<dbReference type="EMBL" id="PEBK01000004">
    <property type="protein sequence ID" value="PJM75359.1"/>
    <property type="molecule type" value="Genomic_DNA"/>
</dbReference>
<gene>
    <name evidence="13" type="ORF">CSQ87_04915</name>
</gene>
<keyword evidence="14" id="KW-1185">Reference proteome</keyword>